<proteinExistence type="predicted"/>
<dbReference type="STRING" id="57704.SAMN04489793_4074"/>
<dbReference type="Gene3D" id="3.40.50.1820">
    <property type="entry name" value="alpha/beta hydrolase"/>
    <property type="match status" value="1"/>
</dbReference>
<protein>
    <recommendedName>
        <fullName evidence="3">Cutinase</fullName>
    </recommendedName>
</protein>
<dbReference type="Proteomes" id="UP000182241">
    <property type="component" value="Unassembled WGS sequence"/>
</dbReference>
<name>A0A1H4Y8Q0_TSUTY</name>
<dbReference type="RefSeq" id="WP_068739432.1">
    <property type="nucleotide sequence ID" value="NZ_CBDRGN010000003.1"/>
</dbReference>
<keyword evidence="2" id="KW-1185">Reference proteome</keyword>
<dbReference type="SUPFAM" id="SSF53474">
    <property type="entry name" value="alpha/beta-Hydrolases"/>
    <property type="match status" value="1"/>
</dbReference>
<dbReference type="InterPro" id="IPR029058">
    <property type="entry name" value="AB_hydrolase_fold"/>
</dbReference>
<sequence length="266" mass="28083">MSDFVFCARGTGESLSGNMLDNVSRRLHGVTVEQVIYSASISLDNAARDPLAPSGDNSATQVVNWLRTRIAALHPGDRYIVLGYSLGAVGVNRWLKTSPDTAGCRMVGTIADPSRRAGVSYGLPIAPNRFGIYATGGTGTVPNDQRSPVPLFEIASPGDVMTSCPAVSPLHAFAGPVMAFTLTDPNALIAQLVAGGIDDVVSDLANAGHWFDPGWWSWPADLAGFANGQHTTAYGLPMWRDSANRPVSGIDLLARVCSWKMSAVPA</sequence>
<organism evidence="1 2">
    <name type="scientific">Tsukamurella tyrosinosolvens</name>
    <dbReference type="NCBI Taxonomy" id="57704"/>
    <lineage>
        <taxon>Bacteria</taxon>
        <taxon>Bacillati</taxon>
        <taxon>Actinomycetota</taxon>
        <taxon>Actinomycetes</taxon>
        <taxon>Mycobacteriales</taxon>
        <taxon>Tsukamurellaceae</taxon>
        <taxon>Tsukamurella</taxon>
    </lineage>
</organism>
<evidence type="ECO:0000313" key="1">
    <source>
        <dbReference type="EMBL" id="SED13531.1"/>
    </source>
</evidence>
<reference evidence="2" key="1">
    <citation type="submission" date="2016-10" db="EMBL/GenBank/DDBJ databases">
        <authorList>
            <person name="Varghese N."/>
            <person name="Submissions S."/>
        </authorList>
    </citation>
    <scope>NUCLEOTIDE SEQUENCE [LARGE SCALE GENOMIC DNA]</scope>
    <source>
        <strain evidence="2">DSM 44234</strain>
    </source>
</reference>
<gene>
    <name evidence="1" type="ORF">SAMN04489793_4074</name>
</gene>
<dbReference type="EMBL" id="FNSA01000003">
    <property type="protein sequence ID" value="SED13531.1"/>
    <property type="molecule type" value="Genomic_DNA"/>
</dbReference>
<accession>A0A1H4Y8Q0</accession>
<evidence type="ECO:0008006" key="3">
    <source>
        <dbReference type="Google" id="ProtNLM"/>
    </source>
</evidence>
<dbReference type="OrthoDB" id="4562399at2"/>
<evidence type="ECO:0000313" key="2">
    <source>
        <dbReference type="Proteomes" id="UP000182241"/>
    </source>
</evidence>
<dbReference type="AlphaFoldDB" id="A0A1H4Y8Q0"/>